<dbReference type="InterPro" id="IPR006139">
    <property type="entry name" value="D-isomer_2_OHA_DH_cat_dom"/>
</dbReference>
<dbReference type="EMBL" id="BMXE01000007">
    <property type="protein sequence ID" value="GHB43771.1"/>
    <property type="molecule type" value="Genomic_DNA"/>
</dbReference>
<gene>
    <name evidence="7" type="ORF">GCM10007094_36490</name>
</gene>
<dbReference type="Pfam" id="PF00389">
    <property type="entry name" value="2-Hacid_dh"/>
    <property type="match status" value="1"/>
</dbReference>
<dbReference type="PROSITE" id="PS00671">
    <property type="entry name" value="D_2_HYDROXYACID_DH_3"/>
    <property type="match status" value="1"/>
</dbReference>
<dbReference type="InterPro" id="IPR036291">
    <property type="entry name" value="NAD(P)-bd_dom_sf"/>
</dbReference>
<proteinExistence type="inferred from homology"/>
<comment type="similarity">
    <text evidence="1 4">Belongs to the D-isomer specific 2-hydroxyacid dehydrogenase family.</text>
</comment>
<dbReference type="InterPro" id="IPR029753">
    <property type="entry name" value="D-isomer_DH_CS"/>
</dbReference>
<dbReference type="PROSITE" id="PS00670">
    <property type="entry name" value="D_2_HYDROXYACID_DH_2"/>
    <property type="match status" value="1"/>
</dbReference>
<feature type="domain" description="D-isomer specific 2-hydroxyacid dehydrogenase NAD-binding" evidence="6">
    <location>
        <begin position="108"/>
        <end position="285"/>
    </location>
</feature>
<dbReference type="PANTHER" id="PTHR43761">
    <property type="entry name" value="D-ISOMER SPECIFIC 2-HYDROXYACID DEHYDROGENASE FAMILY PROTEIN (AFU_ORTHOLOGUE AFUA_1G13630)"/>
    <property type="match status" value="1"/>
</dbReference>
<sequence length="309" mass="33990">MKRIVITEFMAETALDDFESGYSILYDPALANDRPRLLQAVHDTDALIVRNKTVVDQELLNAAPKLKVVGRLGVGLDNFDLIACQKRKVQVKAATGANAHAVAEYVIGAVLTLQRNVVFAKHLMLSGNWPRESLSMGNEIQKTTMGFIGFGNIAKTVAEKARALGMKTIAYDPYLAPNDEGWQTTRRCKLNEVFREADALSLHVPLTDETRHMVNEEKLDLMKTNAVLINTARGGVVDEGALVRKLKDLSLTGAALDVFENEPLTYGNASIFDDCPNLILTPHIAGVTVQSNLRVSKMTVKQVKQALEF</sequence>
<evidence type="ECO:0000259" key="6">
    <source>
        <dbReference type="Pfam" id="PF02826"/>
    </source>
</evidence>
<keyword evidence="3" id="KW-0520">NAD</keyword>
<dbReference type="InterPro" id="IPR050418">
    <property type="entry name" value="D-iso_2-hydroxyacid_DH_PdxB"/>
</dbReference>
<protein>
    <submittedName>
        <fullName evidence="7">2-hydroxyacid dehydrogenase</fullName>
    </submittedName>
</protein>
<dbReference type="Gene3D" id="3.40.50.720">
    <property type="entry name" value="NAD(P)-binding Rossmann-like Domain"/>
    <property type="match status" value="2"/>
</dbReference>
<dbReference type="Proteomes" id="UP000637980">
    <property type="component" value="Unassembled WGS sequence"/>
</dbReference>
<organism evidence="7 8">
    <name type="scientific">Pseudovibrio japonicus</name>
    <dbReference type="NCBI Taxonomy" id="366534"/>
    <lineage>
        <taxon>Bacteria</taxon>
        <taxon>Pseudomonadati</taxon>
        <taxon>Pseudomonadota</taxon>
        <taxon>Alphaproteobacteria</taxon>
        <taxon>Hyphomicrobiales</taxon>
        <taxon>Stappiaceae</taxon>
        <taxon>Pseudovibrio</taxon>
    </lineage>
</organism>
<reference evidence="8" key="1">
    <citation type="journal article" date="2019" name="Int. J. Syst. Evol. Microbiol.">
        <title>The Global Catalogue of Microorganisms (GCM) 10K type strain sequencing project: providing services to taxonomists for standard genome sequencing and annotation.</title>
        <authorList>
            <consortium name="The Broad Institute Genomics Platform"/>
            <consortium name="The Broad Institute Genome Sequencing Center for Infectious Disease"/>
            <person name="Wu L."/>
            <person name="Ma J."/>
        </authorList>
    </citation>
    <scope>NUCLEOTIDE SEQUENCE [LARGE SCALE GENOMIC DNA]</scope>
    <source>
        <strain evidence="8">KCTC 12861</strain>
    </source>
</reference>
<evidence type="ECO:0000259" key="5">
    <source>
        <dbReference type="Pfam" id="PF00389"/>
    </source>
</evidence>
<dbReference type="Pfam" id="PF02826">
    <property type="entry name" value="2-Hacid_dh_C"/>
    <property type="match status" value="1"/>
</dbReference>
<dbReference type="CDD" id="cd12173">
    <property type="entry name" value="PGDH_4"/>
    <property type="match status" value="1"/>
</dbReference>
<dbReference type="RefSeq" id="WP_189438228.1">
    <property type="nucleotide sequence ID" value="NZ_BMXE01000007.1"/>
</dbReference>
<keyword evidence="8" id="KW-1185">Reference proteome</keyword>
<dbReference type="InterPro" id="IPR006140">
    <property type="entry name" value="D-isomer_DH_NAD-bd"/>
</dbReference>
<evidence type="ECO:0000256" key="3">
    <source>
        <dbReference type="ARBA" id="ARBA00023027"/>
    </source>
</evidence>
<evidence type="ECO:0000256" key="1">
    <source>
        <dbReference type="ARBA" id="ARBA00005854"/>
    </source>
</evidence>
<evidence type="ECO:0000256" key="2">
    <source>
        <dbReference type="ARBA" id="ARBA00023002"/>
    </source>
</evidence>
<feature type="domain" description="D-isomer specific 2-hydroxyacid dehydrogenase catalytic" evidence="5">
    <location>
        <begin position="11"/>
        <end position="307"/>
    </location>
</feature>
<dbReference type="SUPFAM" id="SSF51735">
    <property type="entry name" value="NAD(P)-binding Rossmann-fold domains"/>
    <property type="match status" value="1"/>
</dbReference>
<evidence type="ECO:0000313" key="8">
    <source>
        <dbReference type="Proteomes" id="UP000637980"/>
    </source>
</evidence>
<name>A0ABQ3EK96_9HYPH</name>
<evidence type="ECO:0000256" key="4">
    <source>
        <dbReference type="RuleBase" id="RU003719"/>
    </source>
</evidence>
<dbReference type="PANTHER" id="PTHR43761:SF1">
    <property type="entry name" value="D-ISOMER SPECIFIC 2-HYDROXYACID DEHYDROGENASE CATALYTIC DOMAIN-CONTAINING PROTEIN-RELATED"/>
    <property type="match status" value="1"/>
</dbReference>
<keyword evidence="2 4" id="KW-0560">Oxidoreductase</keyword>
<dbReference type="SUPFAM" id="SSF52283">
    <property type="entry name" value="Formate/glycerate dehydrogenase catalytic domain-like"/>
    <property type="match status" value="1"/>
</dbReference>
<comment type="caution">
    <text evidence="7">The sequence shown here is derived from an EMBL/GenBank/DDBJ whole genome shotgun (WGS) entry which is preliminary data.</text>
</comment>
<evidence type="ECO:0000313" key="7">
    <source>
        <dbReference type="EMBL" id="GHB43771.1"/>
    </source>
</evidence>
<accession>A0ABQ3EK96</accession>